<evidence type="ECO:0000313" key="4">
    <source>
        <dbReference type="WBParaSite" id="MhA1_Contig945.frz3.gene20"/>
    </source>
</evidence>
<proteinExistence type="predicted"/>
<dbReference type="Proteomes" id="UP000095281">
    <property type="component" value="Unplaced"/>
</dbReference>
<dbReference type="AlphaFoldDB" id="A0A1I8C320"/>
<evidence type="ECO:0000256" key="2">
    <source>
        <dbReference type="SAM" id="SignalP"/>
    </source>
</evidence>
<feature type="signal peptide" evidence="2">
    <location>
        <begin position="1"/>
        <end position="22"/>
    </location>
</feature>
<evidence type="ECO:0000313" key="3">
    <source>
        <dbReference type="Proteomes" id="UP000095281"/>
    </source>
</evidence>
<keyword evidence="3" id="KW-1185">Reference proteome</keyword>
<reference evidence="4" key="1">
    <citation type="submission" date="2016-11" db="UniProtKB">
        <authorList>
            <consortium name="WormBaseParasite"/>
        </authorList>
    </citation>
    <scope>IDENTIFICATION</scope>
</reference>
<sequence>MKLSTCFIFLFLIFILIDLNDCGNDKNKGKGKEKRKEKIIEEEHIDPNHAQFLHEQENCHKIQKHNMNILSMGTKIQGVRGSHISNWQQMIDKNTRMISEREQVLAQHLFLQGDIGQGSSGHGTSGQGGSEHGISMDRMPKIPRWETIGSGGKNEENKFDPKDVDQSIIAKLKEMYPHINYTGPEGKEQF</sequence>
<name>A0A1I8C320_MELHA</name>
<feature type="region of interest" description="Disordered" evidence="1">
    <location>
        <begin position="116"/>
        <end position="162"/>
    </location>
</feature>
<accession>A0A1I8C320</accession>
<feature type="chain" id="PRO_5009316420" evidence="2">
    <location>
        <begin position="23"/>
        <end position="190"/>
    </location>
</feature>
<feature type="compositionally biased region" description="Gly residues" evidence="1">
    <location>
        <begin position="116"/>
        <end position="131"/>
    </location>
</feature>
<feature type="compositionally biased region" description="Basic and acidic residues" evidence="1">
    <location>
        <begin position="134"/>
        <end position="144"/>
    </location>
</feature>
<organism evidence="3 4">
    <name type="scientific">Meloidogyne hapla</name>
    <name type="common">Root-knot nematode worm</name>
    <dbReference type="NCBI Taxonomy" id="6305"/>
    <lineage>
        <taxon>Eukaryota</taxon>
        <taxon>Metazoa</taxon>
        <taxon>Ecdysozoa</taxon>
        <taxon>Nematoda</taxon>
        <taxon>Chromadorea</taxon>
        <taxon>Rhabditida</taxon>
        <taxon>Tylenchina</taxon>
        <taxon>Tylenchomorpha</taxon>
        <taxon>Tylenchoidea</taxon>
        <taxon>Meloidogynidae</taxon>
        <taxon>Meloidogyninae</taxon>
        <taxon>Meloidogyne</taxon>
    </lineage>
</organism>
<evidence type="ECO:0000256" key="1">
    <source>
        <dbReference type="SAM" id="MobiDB-lite"/>
    </source>
</evidence>
<dbReference type="WBParaSite" id="MhA1_Contig945.frz3.gene20">
    <property type="protein sequence ID" value="MhA1_Contig945.frz3.gene20"/>
    <property type="gene ID" value="MhA1_Contig945.frz3.gene20"/>
</dbReference>
<keyword evidence="2" id="KW-0732">Signal</keyword>
<feature type="compositionally biased region" description="Basic and acidic residues" evidence="1">
    <location>
        <begin position="153"/>
        <end position="162"/>
    </location>
</feature>
<protein>
    <submittedName>
        <fullName evidence="4">Uncharacterized protein</fullName>
    </submittedName>
</protein>